<accession>A0ABU1F467</accession>
<evidence type="ECO:0000256" key="4">
    <source>
        <dbReference type="ARBA" id="ARBA00022801"/>
    </source>
</evidence>
<gene>
    <name evidence="7" type="ORF">RGD00_03290</name>
</gene>
<evidence type="ECO:0000313" key="8">
    <source>
        <dbReference type="Proteomes" id="UP001247754"/>
    </source>
</evidence>
<dbReference type="InterPro" id="IPR051013">
    <property type="entry name" value="MBL_superfamily_lactonases"/>
</dbReference>
<evidence type="ECO:0000256" key="1">
    <source>
        <dbReference type="ARBA" id="ARBA00001947"/>
    </source>
</evidence>
<feature type="domain" description="Metallo-beta-lactamase" evidence="6">
    <location>
        <begin position="28"/>
        <end position="209"/>
    </location>
</feature>
<dbReference type="EMBL" id="JAVKPH010000002">
    <property type="protein sequence ID" value="MDR5651614.1"/>
    <property type="molecule type" value="Genomic_DNA"/>
</dbReference>
<dbReference type="PANTHER" id="PTHR42978">
    <property type="entry name" value="QUORUM-QUENCHING LACTONASE YTNP-RELATED-RELATED"/>
    <property type="match status" value="1"/>
</dbReference>
<dbReference type="InterPro" id="IPR036866">
    <property type="entry name" value="RibonucZ/Hydroxyglut_hydro"/>
</dbReference>
<evidence type="ECO:0000259" key="6">
    <source>
        <dbReference type="SMART" id="SM00849"/>
    </source>
</evidence>
<proteinExistence type="inferred from homology"/>
<evidence type="ECO:0000256" key="5">
    <source>
        <dbReference type="ARBA" id="ARBA00022833"/>
    </source>
</evidence>
<keyword evidence="5" id="KW-0862">Zinc</keyword>
<dbReference type="Proteomes" id="UP001247754">
    <property type="component" value="Unassembled WGS sequence"/>
</dbReference>
<dbReference type="Pfam" id="PF00753">
    <property type="entry name" value="Lactamase_B"/>
    <property type="match status" value="1"/>
</dbReference>
<evidence type="ECO:0000256" key="2">
    <source>
        <dbReference type="ARBA" id="ARBA00007749"/>
    </source>
</evidence>
<reference evidence="7 8" key="1">
    <citation type="submission" date="2023-09" db="EMBL/GenBank/DDBJ databases">
        <title>Xinfangfangia sedmenti sp. nov., isolated the sedment.</title>
        <authorList>
            <person name="Xu L."/>
        </authorList>
    </citation>
    <scope>NUCLEOTIDE SEQUENCE [LARGE SCALE GENOMIC DNA]</scope>
    <source>
        <strain evidence="7 8">LG-4</strain>
    </source>
</reference>
<dbReference type="InterPro" id="IPR001279">
    <property type="entry name" value="Metallo-B-lactamas"/>
</dbReference>
<keyword evidence="4" id="KW-0378">Hydrolase</keyword>
<dbReference type="SMART" id="SM00849">
    <property type="entry name" value="Lactamase_B"/>
    <property type="match status" value="1"/>
</dbReference>
<comment type="caution">
    <text evidence="7">The sequence shown here is derived from an EMBL/GenBank/DDBJ whole genome shotgun (WGS) entry which is preliminary data.</text>
</comment>
<sequence>MTRIAPRIPYEIVVQGNNLRLREDFLGMSNVTLLHPPSGPMLVDTGGYIARLGLLKALKARGLAPADIRTVFLTHLHFDHSHNIDLFPQARFIVSRREWDYAANPHPDDILMPWGLHDRLRASDLTLIEGEGELEPGLHHFPAPGHTPGCHALALTAPDGARVVIAGDAIKYAKEAILARCDMGFDTVEAGNASIRRILSMADRIVPGHFPELVRQPDGQFSWTEEAAFDLRVR</sequence>
<keyword evidence="8" id="KW-1185">Reference proteome</keyword>
<evidence type="ECO:0000256" key="3">
    <source>
        <dbReference type="ARBA" id="ARBA00022723"/>
    </source>
</evidence>
<keyword evidence="3" id="KW-0479">Metal-binding</keyword>
<organism evidence="7 8">
    <name type="scientific">Ruixingdingia sedimenti</name>
    <dbReference type="NCBI Taxonomy" id="3073604"/>
    <lineage>
        <taxon>Bacteria</taxon>
        <taxon>Pseudomonadati</taxon>
        <taxon>Pseudomonadota</taxon>
        <taxon>Alphaproteobacteria</taxon>
        <taxon>Rhodobacterales</taxon>
        <taxon>Paracoccaceae</taxon>
        <taxon>Ruixingdingia</taxon>
    </lineage>
</organism>
<protein>
    <submittedName>
        <fullName evidence="7">MBL fold metallo-hydrolase</fullName>
    </submittedName>
</protein>
<comment type="similarity">
    <text evidence="2">Belongs to the metallo-beta-lactamase superfamily.</text>
</comment>
<dbReference type="RefSeq" id="WP_310455842.1">
    <property type="nucleotide sequence ID" value="NZ_JAVKPH010000002.1"/>
</dbReference>
<comment type="cofactor">
    <cofactor evidence="1">
        <name>Zn(2+)</name>
        <dbReference type="ChEBI" id="CHEBI:29105"/>
    </cofactor>
</comment>
<evidence type="ECO:0000313" key="7">
    <source>
        <dbReference type="EMBL" id="MDR5651614.1"/>
    </source>
</evidence>
<name>A0ABU1F467_9RHOB</name>
<dbReference type="SUPFAM" id="SSF56281">
    <property type="entry name" value="Metallo-hydrolase/oxidoreductase"/>
    <property type="match status" value="1"/>
</dbReference>
<dbReference type="PANTHER" id="PTHR42978:SF2">
    <property type="entry name" value="102 KBASES UNSTABLE REGION: FROM 1 TO 119443"/>
    <property type="match status" value="1"/>
</dbReference>
<dbReference type="Gene3D" id="3.60.15.10">
    <property type="entry name" value="Ribonuclease Z/Hydroxyacylglutathione hydrolase-like"/>
    <property type="match status" value="1"/>
</dbReference>